<dbReference type="GO" id="GO:0016853">
    <property type="term" value="F:isomerase activity"/>
    <property type="evidence" value="ECO:0007669"/>
    <property type="project" value="UniProtKB-KW"/>
</dbReference>
<keyword evidence="1" id="KW-0479">Metal-binding</keyword>
<evidence type="ECO:0000256" key="1">
    <source>
        <dbReference type="ARBA" id="ARBA00022723"/>
    </source>
</evidence>
<protein>
    <submittedName>
        <fullName evidence="5">L-rhamnose catabolism isomerase</fullName>
    </submittedName>
</protein>
<dbReference type="PANTHER" id="PTHR30268:SF0">
    <property type="entry name" value="L-RHAMNOSE ISOMERASE"/>
    <property type="match status" value="1"/>
</dbReference>
<comment type="caution">
    <text evidence="5">The sequence shown here is derived from an EMBL/GenBank/DDBJ whole genome shotgun (WGS) entry which is preliminary data.</text>
</comment>
<dbReference type="RefSeq" id="WP_269906229.1">
    <property type="nucleotide sequence ID" value="NZ_JAPFQA010000006.1"/>
</dbReference>
<gene>
    <name evidence="5" type="primary">rhaI</name>
    <name evidence="5" type="ORF">OOJ09_16730</name>
</gene>
<dbReference type="InterPro" id="IPR013022">
    <property type="entry name" value="Xyl_isomerase-like_TIM-brl"/>
</dbReference>
<evidence type="ECO:0000259" key="4">
    <source>
        <dbReference type="Pfam" id="PF01261"/>
    </source>
</evidence>
<keyword evidence="6" id="KW-1185">Reference proteome</keyword>
<dbReference type="EMBL" id="JAPFQA010000006">
    <property type="protein sequence ID" value="MCZ8545839.1"/>
    <property type="molecule type" value="Genomic_DNA"/>
</dbReference>
<dbReference type="InterPro" id="IPR050337">
    <property type="entry name" value="L-rhamnose_isomerase"/>
</dbReference>
<feature type="domain" description="Xylose isomerase-like TIM barrel" evidence="4">
    <location>
        <begin position="100"/>
        <end position="291"/>
    </location>
</feature>
<sequence length="430" mass="47187">MSEAIISADVVDKNNAARKANLERDYASLGERLDRRGIAIDAIRDKVEKFAVAIPSWGVGTGGTRFARFPGAGEPRDIFDKIEDCAVIQQLTQATPTVSLHIPWDKADPNRLKQAASRFGLGFDAMNSNTFSDARDQKLSYKFGSLSHADAGTRRQAVEHNLECIEIGRTLGSKALTVWIGDGSNFPGQVNFARAFERYLDAMKEIYAGLPADWKLFTEHKMYEPAFYSTVVQDWGTNYLIAKELGDKAFCLVDLGHHAPNVNIEMIVSRLIQFKKLGGFHFNDSKYGDDDLDAGSIDPYRLFLVFNELVDAELSDAEGFDPAHMLDQSHNVTDPIESLMLSAVEVQRAYAQALLVDRKALEGFQDGNDALMATQTLKAAYRTDVEPILAMARLKRGAAIDPIAAYRAAGYRAKVAAERPAVAGGSGGIV</sequence>
<dbReference type="PANTHER" id="PTHR30268">
    <property type="entry name" value="L-RHAMNOSE ISOMERASE"/>
    <property type="match status" value="1"/>
</dbReference>
<evidence type="ECO:0000313" key="5">
    <source>
        <dbReference type="EMBL" id="MCZ8545839.1"/>
    </source>
</evidence>
<dbReference type="SUPFAM" id="SSF51658">
    <property type="entry name" value="Xylose isomerase-like"/>
    <property type="match status" value="1"/>
</dbReference>
<organism evidence="5 6">
    <name type="scientific">Mesorhizobium qingshengii</name>
    <dbReference type="NCBI Taxonomy" id="1165689"/>
    <lineage>
        <taxon>Bacteria</taxon>
        <taxon>Pseudomonadati</taxon>
        <taxon>Pseudomonadota</taxon>
        <taxon>Alphaproteobacteria</taxon>
        <taxon>Hyphomicrobiales</taxon>
        <taxon>Phyllobacteriaceae</taxon>
        <taxon>Mesorhizobium</taxon>
    </lineage>
</organism>
<keyword evidence="2" id="KW-0464">Manganese</keyword>
<proteinExistence type="predicted"/>
<reference evidence="5" key="1">
    <citation type="submission" date="2022-11" db="EMBL/GenBank/DDBJ databases">
        <authorList>
            <person name="Coimbra C."/>
        </authorList>
    </citation>
    <scope>NUCLEOTIDE SEQUENCE</scope>
    <source>
        <strain evidence="5">Jales19</strain>
    </source>
</reference>
<dbReference type="InterPro" id="IPR013451">
    <property type="entry name" value="L_rhamnose_iso"/>
</dbReference>
<dbReference type="Proteomes" id="UP001152178">
    <property type="component" value="Unassembled WGS sequence"/>
</dbReference>
<dbReference type="Gene3D" id="3.20.20.150">
    <property type="entry name" value="Divalent-metal-dependent TIM barrel enzymes"/>
    <property type="match status" value="1"/>
</dbReference>
<dbReference type="InterPro" id="IPR036237">
    <property type="entry name" value="Xyl_isomerase-like_sf"/>
</dbReference>
<name>A0ABT4QWF8_9HYPH</name>
<evidence type="ECO:0000256" key="2">
    <source>
        <dbReference type="ARBA" id="ARBA00023211"/>
    </source>
</evidence>
<keyword evidence="3 5" id="KW-0413">Isomerase</keyword>
<dbReference type="Pfam" id="PF01261">
    <property type="entry name" value="AP_endonuc_2"/>
    <property type="match status" value="1"/>
</dbReference>
<dbReference type="NCBIfam" id="TIGR02629">
    <property type="entry name" value="L_rham_iso_rhiz"/>
    <property type="match status" value="1"/>
</dbReference>
<evidence type="ECO:0000313" key="6">
    <source>
        <dbReference type="Proteomes" id="UP001152178"/>
    </source>
</evidence>
<evidence type="ECO:0000256" key="3">
    <source>
        <dbReference type="ARBA" id="ARBA00023235"/>
    </source>
</evidence>
<accession>A0ABT4QWF8</accession>